<dbReference type="Proteomes" id="UP001174909">
    <property type="component" value="Unassembled WGS sequence"/>
</dbReference>
<evidence type="ECO:0000313" key="1">
    <source>
        <dbReference type="EMBL" id="CAI7998170.1"/>
    </source>
</evidence>
<sequence length="66" mass="7652">MPHPSQMSIDELQQIADRAGLGMTRQEVEELKPIYDLYAGYAYELHSIDFGPTEMVVQFHPDWPEE</sequence>
<dbReference type="AlphaFoldDB" id="A0AA35VY45"/>
<accession>A0AA35VY45</accession>
<name>A0AA35VY45_GEOBA</name>
<gene>
    <name evidence="1" type="ORF">GBAR_LOCUS2349</name>
</gene>
<evidence type="ECO:0000313" key="2">
    <source>
        <dbReference type="Proteomes" id="UP001174909"/>
    </source>
</evidence>
<organism evidence="1 2">
    <name type="scientific">Geodia barretti</name>
    <name type="common">Barrett's horny sponge</name>
    <dbReference type="NCBI Taxonomy" id="519541"/>
    <lineage>
        <taxon>Eukaryota</taxon>
        <taxon>Metazoa</taxon>
        <taxon>Porifera</taxon>
        <taxon>Demospongiae</taxon>
        <taxon>Heteroscleromorpha</taxon>
        <taxon>Tetractinellida</taxon>
        <taxon>Astrophorina</taxon>
        <taxon>Geodiidae</taxon>
        <taxon>Geodia</taxon>
    </lineage>
</organism>
<reference evidence="1" key="1">
    <citation type="submission" date="2023-03" db="EMBL/GenBank/DDBJ databases">
        <authorList>
            <person name="Steffen K."/>
            <person name="Cardenas P."/>
        </authorList>
    </citation>
    <scope>NUCLEOTIDE SEQUENCE</scope>
</reference>
<keyword evidence="2" id="KW-1185">Reference proteome</keyword>
<protein>
    <submittedName>
        <fullName evidence="1">Uncharacterized protein</fullName>
    </submittedName>
</protein>
<proteinExistence type="predicted"/>
<dbReference type="EMBL" id="CASHTH010000343">
    <property type="protein sequence ID" value="CAI7998170.1"/>
    <property type="molecule type" value="Genomic_DNA"/>
</dbReference>
<comment type="caution">
    <text evidence="1">The sequence shown here is derived from an EMBL/GenBank/DDBJ whole genome shotgun (WGS) entry which is preliminary data.</text>
</comment>